<reference evidence="1" key="2">
    <citation type="submission" date="2014-07" db="EMBL/GenBank/DDBJ databases">
        <title>Initial genome analysis of the psychrotolerant acidophile Acidithiobacillus ferrivorans CF27: insights into iron and sulfur oxidation pathways and into biofilm formation.</title>
        <authorList>
            <person name="Talla E."/>
            <person name="Hedrich S."/>
            <person name="Mangenot S."/>
            <person name="Ji B."/>
            <person name="Johnson D.B."/>
            <person name="Barbe V."/>
            <person name="Bonnefoy V."/>
        </authorList>
    </citation>
    <scope>NUCLEOTIDE SEQUENCE [LARGE SCALE GENOMIC DNA]</scope>
    <source>
        <strain evidence="1">CF27</strain>
    </source>
</reference>
<organism evidence="1">
    <name type="scientific">Acidithiobacillus ferrivorans</name>
    <dbReference type="NCBI Taxonomy" id="160808"/>
    <lineage>
        <taxon>Bacteria</taxon>
        <taxon>Pseudomonadati</taxon>
        <taxon>Pseudomonadota</taxon>
        <taxon>Acidithiobacillia</taxon>
        <taxon>Acidithiobacillales</taxon>
        <taxon>Acidithiobacillaceae</taxon>
        <taxon>Acidithiobacillus</taxon>
    </lineage>
</organism>
<reference evidence="1" key="1">
    <citation type="submission" date="2014-03" db="EMBL/GenBank/DDBJ databases">
        <authorList>
            <person name="Genoscope - CEA"/>
        </authorList>
    </citation>
    <scope>NUCLEOTIDE SEQUENCE [LARGE SCALE GENOMIC DNA]</scope>
    <source>
        <strain evidence="1">CF27</strain>
    </source>
</reference>
<sequence>MSKTRFVIEVDNKSISGFAMDQAIREILIPAIHERWGVSPLNIGIVGDTQTITYENGDDTAVIIGWVVKQ</sequence>
<accession>A0A060UUV9</accession>
<evidence type="ECO:0000313" key="2">
    <source>
        <dbReference type="EMBL" id="SMH64558.1"/>
    </source>
</evidence>
<dbReference type="RefSeq" id="WP_081919417.1">
    <property type="nucleotide sequence ID" value="NZ_CCCS020000035.1"/>
</dbReference>
<evidence type="ECO:0000313" key="3">
    <source>
        <dbReference type="Proteomes" id="UP000193925"/>
    </source>
</evidence>
<proteinExistence type="predicted"/>
<evidence type="ECO:0000313" key="1">
    <source>
        <dbReference type="EMBL" id="CDQ10528.1"/>
    </source>
</evidence>
<name>A0A060UUV9_9PROT</name>
<dbReference type="AlphaFoldDB" id="A0A060UUV9"/>
<reference evidence="2 3" key="3">
    <citation type="submission" date="2017-03" db="EMBL/GenBank/DDBJ databases">
        <authorList>
            <person name="Regsiter A."/>
            <person name="William W."/>
        </authorList>
    </citation>
    <scope>NUCLEOTIDE SEQUENCE [LARGE SCALE GENOMIC DNA]</scope>
    <source>
        <strain evidence="2">PRJEB5721</strain>
    </source>
</reference>
<dbReference type="EMBL" id="CCCS020000035">
    <property type="protein sequence ID" value="CDQ10528.1"/>
    <property type="molecule type" value="Genomic_DNA"/>
</dbReference>
<keyword evidence="3" id="KW-1185">Reference proteome</keyword>
<gene>
    <name evidence="2" type="ORF">AFERRI_10591</name>
    <name evidence="1" type="ORF">AFERRI_400309</name>
</gene>
<dbReference type="Proteomes" id="UP000193925">
    <property type="component" value="Chromosome AFERRI"/>
</dbReference>
<protein>
    <submittedName>
        <fullName evidence="1">Uncharacterized protein</fullName>
    </submittedName>
</protein>
<dbReference type="EMBL" id="LT841305">
    <property type="protein sequence ID" value="SMH64558.1"/>
    <property type="molecule type" value="Genomic_DNA"/>
</dbReference>